<dbReference type="Proteomes" id="UP000619260">
    <property type="component" value="Unassembled WGS sequence"/>
</dbReference>
<dbReference type="EMBL" id="BOPF01000015">
    <property type="protein sequence ID" value="GIJ47587.1"/>
    <property type="molecule type" value="Genomic_DNA"/>
</dbReference>
<evidence type="ECO:0000313" key="2">
    <source>
        <dbReference type="Proteomes" id="UP000619260"/>
    </source>
</evidence>
<reference evidence="1" key="1">
    <citation type="submission" date="2021-01" db="EMBL/GenBank/DDBJ databases">
        <title>Whole genome shotgun sequence of Virgisporangium aliadipatigenens NBRC 105644.</title>
        <authorList>
            <person name="Komaki H."/>
            <person name="Tamura T."/>
        </authorList>
    </citation>
    <scope>NUCLEOTIDE SEQUENCE</scope>
    <source>
        <strain evidence="1">NBRC 105644</strain>
    </source>
</reference>
<dbReference type="AlphaFoldDB" id="A0A8J3YNH1"/>
<accession>A0A8J3YNH1</accession>
<dbReference type="RefSeq" id="WP_203901081.1">
    <property type="nucleotide sequence ID" value="NZ_BOPF01000015.1"/>
</dbReference>
<comment type="caution">
    <text evidence="1">The sequence shown here is derived from an EMBL/GenBank/DDBJ whole genome shotgun (WGS) entry which is preliminary data.</text>
</comment>
<gene>
    <name evidence="1" type="ORF">Val02_44730</name>
</gene>
<name>A0A8J3YNH1_9ACTN</name>
<proteinExistence type="predicted"/>
<organism evidence="1 2">
    <name type="scientific">Virgisporangium aliadipatigenens</name>
    <dbReference type="NCBI Taxonomy" id="741659"/>
    <lineage>
        <taxon>Bacteria</taxon>
        <taxon>Bacillati</taxon>
        <taxon>Actinomycetota</taxon>
        <taxon>Actinomycetes</taxon>
        <taxon>Micromonosporales</taxon>
        <taxon>Micromonosporaceae</taxon>
        <taxon>Virgisporangium</taxon>
    </lineage>
</organism>
<evidence type="ECO:0000313" key="1">
    <source>
        <dbReference type="EMBL" id="GIJ47587.1"/>
    </source>
</evidence>
<sequence length="225" mass="23193">MTLAGAVDVRPTALTEALPAAAVLPGITVAAGFEIGMLLRCARTGSGRYEHSAAAASTVEFGRAAAAERLVALLGQLGVAARGDEFAAGVRHRYTVHRVVCADLDAPLLGRSWVEGYRRLCTPDGYRTPMQVRLRAALAVAAWRAAMLAGNVRARGGNLAVRVSDSDTALVLVRAARLLGVPVGLRGSAGRHLVEVVSGNTLRDLALGSGPAGADPARTGKRLAG</sequence>
<keyword evidence="2" id="KW-1185">Reference proteome</keyword>
<protein>
    <submittedName>
        <fullName evidence="1">Uncharacterized protein</fullName>
    </submittedName>
</protein>